<dbReference type="EMBL" id="BAABAF010000001">
    <property type="protein sequence ID" value="GAA3755205.1"/>
    <property type="molecule type" value="Genomic_DNA"/>
</dbReference>
<gene>
    <name evidence="1" type="ORF">GCM10022240_05240</name>
</gene>
<sequence>MTPAVDAQIQRVELVGAAGLTQVRALAVADLDTGAEALGVVALDYLESETTGWGPHPHRAEHALLQAGTPYNVVVLVAAPDGWGSAAGMRITYTVDRQTYQAADTTSYTLAPHC</sequence>
<accession>A0ABP7G455</accession>
<evidence type="ECO:0000313" key="1">
    <source>
        <dbReference type="EMBL" id="GAA3755205.1"/>
    </source>
</evidence>
<organism evidence="1 2">
    <name type="scientific">Microbacterium kribbense</name>
    <dbReference type="NCBI Taxonomy" id="433645"/>
    <lineage>
        <taxon>Bacteria</taxon>
        <taxon>Bacillati</taxon>
        <taxon>Actinomycetota</taxon>
        <taxon>Actinomycetes</taxon>
        <taxon>Micrococcales</taxon>
        <taxon>Microbacteriaceae</taxon>
        <taxon>Microbacterium</taxon>
    </lineage>
</organism>
<evidence type="ECO:0000313" key="2">
    <source>
        <dbReference type="Proteomes" id="UP001500540"/>
    </source>
</evidence>
<dbReference type="Proteomes" id="UP001500540">
    <property type="component" value="Unassembled WGS sequence"/>
</dbReference>
<proteinExistence type="predicted"/>
<comment type="caution">
    <text evidence="1">The sequence shown here is derived from an EMBL/GenBank/DDBJ whole genome shotgun (WGS) entry which is preliminary data.</text>
</comment>
<name>A0ABP7G455_9MICO</name>
<protein>
    <submittedName>
        <fullName evidence="1">Uncharacterized protein</fullName>
    </submittedName>
</protein>
<dbReference type="RefSeq" id="WP_344780212.1">
    <property type="nucleotide sequence ID" value="NZ_BAABAF010000001.1"/>
</dbReference>
<reference evidence="2" key="1">
    <citation type="journal article" date="2019" name="Int. J. Syst. Evol. Microbiol.">
        <title>The Global Catalogue of Microorganisms (GCM) 10K type strain sequencing project: providing services to taxonomists for standard genome sequencing and annotation.</title>
        <authorList>
            <consortium name="The Broad Institute Genomics Platform"/>
            <consortium name="The Broad Institute Genome Sequencing Center for Infectious Disease"/>
            <person name="Wu L."/>
            <person name="Ma J."/>
        </authorList>
    </citation>
    <scope>NUCLEOTIDE SEQUENCE [LARGE SCALE GENOMIC DNA]</scope>
    <source>
        <strain evidence="2">JCM 16950</strain>
    </source>
</reference>
<keyword evidence="2" id="KW-1185">Reference proteome</keyword>